<dbReference type="PRINTS" id="PR00344">
    <property type="entry name" value="BCTRLSENSOR"/>
</dbReference>
<keyword evidence="8" id="KW-0547">Nucleotide-binding</keyword>
<dbReference type="InterPro" id="IPR003594">
    <property type="entry name" value="HATPase_dom"/>
</dbReference>
<evidence type="ECO:0000256" key="13">
    <source>
        <dbReference type="ARBA" id="ARBA00023136"/>
    </source>
</evidence>
<evidence type="ECO:0000256" key="1">
    <source>
        <dbReference type="ARBA" id="ARBA00000085"/>
    </source>
</evidence>
<evidence type="ECO:0000256" key="2">
    <source>
        <dbReference type="ARBA" id="ARBA00004651"/>
    </source>
</evidence>
<protein>
    <recommendedName>
        <fullName evidence="3">histidine kinase</fullName>
        <ecNumber evidence="3">2.7.13.3</ecNumber>
    </recommendedName>
</protein>
<feature type="domain" description="HAMP" evidence="16">
    <location>
        <begin position="184"/>
        <end position="236"/>
    </location>
</feature>
<evidence type="ECO:0000259" key="15">
    <source>
        <dbReference type="PROSITE" id="PS50109"/>
    </source>
</evidence>
<dbReference type="InterPro" id="IPR036097">
    <property type="entry name" value="HisK_dim/P_sf"/>
</dbReference>
<evidence type="ECO:0000256" key="3">
    <source>
        <dbReference type="ARBA" id="ARBA00012438"/>
    </source>
</evidence>
<dbReference type="InterPro" id="IPR005467">
    <property type="entry name" value="His_kinase_dom"/>
</dbReference>
<feature type="domain" description="Histidine kinase" evidence="15">
    <location>
        <begin position="251"/>
        <end position="464"/>
    </location>
</feature>
<evidence type="ECO:0000259" key="16">
    <source>
        <dbReference type="PROSITE" id="PS50885"/>
    </source>
</evidence>
<dbReference type="InterPro" id="IPR036890">
    <property type="entry name" value="HATPase_C_sf"/>
</dbReference>
<dbReference type="PANTHER" id="PTHR45528">
    <property type="entry name" value="SENSOR HISTIDINE KINASE CPXA"/>
    <property type="match status" value="1"/>
</dbReference>
<dbReference type="SUPFAM" id="SSF47384">
    <property type="entry name" value="Homodimeric domain of signal transducing histidine kinase"/>
    <property type="match status" value="1"/>
</dbReference>
<keyword evidence="9 17" id="KW-0418">Kinase</keyword>
<evidence type="ECO:0000256" key="9">
    <source>
        <dbReference type="ARBA" id="ARBA00022777"/>
    </source>
</evidence>
<dbReference type="CDD" id="cd06225">
    <property type="entry name" value="HAMP"/>
    <property type="match status" value="1"/>
</dbReference>
<name>A0ABS3HU04_9ENTE</name>
<dbReference type="InterPro" id="IPR003661">
    <property type="entry name" value="HisK_dim/P_dom"/>
</dbReference>
<dbReference type="EMBL" id="JAFLVX010000021">
    <property type="protein sequence ID" value="MBO0477146.1"/>
    <property type="molecule type" value="Genomic_DNA"/>
</dbReference>
<dbReference type="Proteomes" id="UP000664857">
    <property type="component" value="Unassembled WGS sequence"/>
</dbReference>
<keyword evidence="18" id="KW-1185">Reference proteome</keyword>
<comment type="subcellular location">
    <subcellularLocation>
        <location evidence="2">Cell membrane</location>
        <topology evidence="2">Multi-pass membrane protein</topology>
    </subcellularLocation>
</comment>
<dbReference type="SMART" id="SM00388">
    <property type="entry name" value="HisKA"/>
    <property type="match status" value="1"/>
</dbReference>
<dbReference type="EC" id="2.7.13.3" evidence="3"/>
<dbReference type="SMART" id="SM00304">
    <property type="entry name" value="HAMP"/>
    <property type="match status" value="1"/>
</dbReference>
<evidence type="ECO:0000313" key="17">
    <source>
        <dbReference type="EMBL" id="MBO0477146.1"/>
    </source>
</evidence>
<evidence type="ECO:0000256" key="5">
    <source>
        <dbReference type="ARBA" id="ARBA00022553"/>
    </source>
</evidence>
<reference evidence="17 18" key="1">
    <citation type="submission" date="2021-03" db="EMBL/GenBank/DDBJ databases">
        <title>Enterococcal diversity collection.</title>
        <authorList>
            <person name="Gilmore M.S."/>
            <person name="Schwartzman J."/>
            <person name="Van Tyne D."/>
            <person name="Martin M."/>
            <person name="Earl A.M."/>
            <person name="Manson A.L."/>
            <person name="Straub T."/>
            <person name="Salamzade R."/>
            <person name="Saavedra J."/>
            <person name="Lebreton F."/>
            <person name="Prichula J."/>
            <person name="Schaufler K."/>
            <person name="Gaca A."/>
            <person name="Sgardioli B."/>
            <person name="Wagenaar J."/>
            <person name="Strong T."/>
        </authorList>
    </citation>
    <scope>NUCLEOTIDE SEQUENCE [LARGE SCALE GENOMIC DNA]</scope>
    <source>
        <strain evidence="17 18">DIV0080</strain>
    </source>
</reference>
<sequence length="473" mass="54010">MKFKAFLFSLTLFILIFFGSLLIISNKLLNIQFQSGEAQALSQYNYLSSMVGKDIDALSSREDNSKEQIDELLKTYSHNYSYSKYKFIIYDKNTIISDSILSNDSSKSKTYPESNKISISTEKNNYHYYVRTIGKIPTSNDYYIESLYDISSLINEWKEIITIVIAVGIIGCFLFSLILQWILSWIFRPIEEVTKISKKISQGDYETRINIEKGSEAKEMAQYFNMMTDTLQNKISELENLSESRQQFVDNFSHEVRTPITSIYGYAELLISASGNENMILLASQNIMSESKRVINLSENLLYLSSMRQHDIEYKEYTLQKLMNDIKESTQITRKKKNIHLLINNQAQKIYGDINLLQSLFINLVNNATQASNNNSTIFLSAQAHSDKLTVSIQDEGKGISKEELEKIREPFYRVDSARSRHDGGAGLGLSICSQIVDLHHGDMVIESTVNKGTTISVMFTTPKQVDDIIETT</sequence>
<keyword evidence="12" id="KW-0902">Two-component regulatory system</keyword>
<keyword evidence="7 14" id="KW-0812">Transmembrane</keyword>
<keyword evidence="5" id="KW-0597">Phosphoprotein</keyword>
<feature type="transmembrane region" description="Helical" evidence="14">
    <location>
        <begin position="160"/>
        <end position="187"/>
    </location>
</feature>
<accession>A0ABS3HU04</accession>
<keyword evidence="6" id="KW-0808">Transferase</keyword>
<dbReference type="InterPro" id="IPR050398">
    <property type="entry name" value="HssS/ArlS-like"/>
</dbReference>
<evidence type="ECO:0000256" key="11">
    <source>
        <dbReference type="ARBA" id="ARBA00022989"/>
    </source>
</evidence>
<proteinExistence type="predicted"/>
<evidence type="ECO:0000256" key="4">
    <source>
        <dbReference type="ARBA" id="ARBA00022475"/>
    </source>
</evidence>
<evidence type="ECO:0000256" key="8">
    <source>
        <dbReference type="ARBA" id="ARBA00022741"/>
    </source>
</evidence>
<dbReference type="Gene3D" id="6.10.340.10">
    <property type="match status" value="1"/>
</dbReference>
<dbReference type="Pfam" id="PF02518">
    <property type="entry name" value="HATPase_c"/>
    <property type="match status" value="1"/>
</dbReference>
<dbReference type="RefSeq" id="WP_206966852.1">
    <property type="nucleotide sequence ID" value="NZ_JAFLVX010000021.1"/>
</dbReference>
<evidence type="ECO:0000313" key="18">
    <source>
        <dbReference type="Proteomes" id="UP000664857"/>
    </source>
</evidence>
<dbReference type="PROSITE" id="PS50885">
    <property type="entry name" value="HAMP"/>
    <property type="match status" value="1"/>
</dbReference>
<organism evidence="17 18">
    <name type="scientific">Candidatus Vagococcus giribetii</name>
    <dbReference type="NCBI Taxonomy" id="2230876"/>
    <lineage>
        <taxon>Bacteria</taxon>
        <taxon>Bacillati</taxon>
        <taxon>Bacillota</taxon>
        <taxon>Bacilli</taxon>
        <taxon>Lactobacillales</taxon>
        <taxon>Enterococcaceae</taxon>
        <taxon>Vagococcus</taxon>
    </lineage>
</organism>
<evidence type="ECO:0000256" key="12">
    <source>
        <dbReference type="ARBA" id="ARBA00023012"/>
    </source>
</evidence>
<dbReference type="SUPFAM" id="SSF158472">
    <property type="entry name" value="HAMP domain-like"/>
    <property type="match status" value="1"/>
</dbReference>
<keyword evidence="10" id="KW-0067">ATP-binding</keyword>
<comment type="caution">
    <text evidence="17">The sequence shown here is derived from an EMBL/GenBank/DDBJ whole genome shotgun (WGS) entry which is preliminary data.</text>
</comment>
<dbReference type="InterPro" id="IPR004358">
    <property type="entry name" value="Sig_transdc_His_kin-like_C"/>
</dbReference>
<dbReference type="Gene3D" id="3.30.565.10">
    <property type="entry name" value="Histidine kinase-like ATPase, C-terminal domain"/>
    <property type="match status" value="1"/>
</dbReference>
<evidence type="ECO:0000256" key="10">
    <source>
        <dbReference type="ARBA" id="ARBA00022840"/>
    </source>
</evidence>
<keyword evidence="13 14" id="KW-0472">Membrane</keyword>
<dbReference type="SMART" id="SM00387">
    <property type="entry name" value="HATPase_c"/>
    <property type="match status" value="1"/>
</dbReference>
<dbReference type="InterPro" id="IPR003660">
    <property type="entry name" value="HAMP_dom"/>
</dbReference>
<keyword evidence="11 14" id="KW-1133">Transmembrane helix</keyword>
<dbReference type="PROSITE" id="PS50109">
    <property type="entry name" value="HIS_KIN"/>
    <property type="match status" value="1"/>
</dbReference>
<comment type="catalytic activity">
    <reaction evidence="1">
        <text>ATP + protein L-histidine = ADP + protein N-phospho-L-histidine.</text>
        <dbReference type="EC" id="2.7.13.3"/>
    </reaction>
</comment>
<evidence type="ECO:0000256" key="7">
    <source>
        <dbReference type="ARBA" id="ARBA00022692"/>
    </source>
</evidence>
<feature type="transmembrane region" description="Helical" evidence="14">
    <location>
        <begin position="6"/>
        <end position="24"/>
    </location>
</feature>
<evidence type="ECO:0000256" key="6">
    <source>
        <dbReference type="ARBA" id="ARBA00022679"/>
    </source>
</evidence>
<dbReference type="PANTHER" id="PTHR45528:SF1">
    <property type="entry name" value="SENSOR HISTIDINE KINASE CPXA"/>
    <property type="match status" value="1"/>
</dbReference>
<dbReference type="Pfam" id="PF00672">
    <property type="entry name" value="HAMP"/>
    <property type="match status" value="1"/>
</dbReference>
<gene>
    <name evidence="17" type="ORF">DOK76_08685</name>
</gene>
<evidence type="ECO:0000256" key="14">
    <source>
        <dbReference type="SAM" id="Phobius"/>
    </source>
</evidence>
<dbReference type="Pfam" id="PF00512">
    <property type="entry name" value="HisKA"/>
    <property type="match status" value="1"/>
</dbReference>
<dbReference type="SUPFAM" id="SSF55874">
    <property type="entry name" value="ATPase domain of HSP90 chaperone/DNA topoisomerase II/histidine kinase"/>
    <property type="match status" value="1"/>
</dbReference>
<dbReference type="CDD" id="cd00082">
    <property type="entry name" value="HisKA"/>
    <property type="match status" value="1"/>
</dbReference>
<keyword evidence="4" id="KW-1003">Cell membrane</keyword>
<dbReference type="GO" id="GO:0016301">
    <property type="term" value="F:kinase activity"/>
    <property type="evidence" value="ECO:0007669"/>
    <property type="project" value="UniProtKB-KW"/>
</dbReference>
<dbReference type="Gene3D" id="1.10.287.130">
    <property type="match status" value="1"/>
</dbReference>